<keyword evidence="2" id="KW-0808">Transferase</keyword>
<dbReference type="InterPro" id="IPR043128">
    <property type="entry name" value="Rev_trsase/Diguanyl_cyclase"/>
</dbReference>
<evidence type="ECO:0000259" key="1">
    <source>
        <dbReference type="PROSITE" id="PS50887"/>
    </source>
</evidence>
<dbReference type="RefSeq" id="WP_320379393.1">
    <property type="nucleotide sequence ID" value="NZ_JAWDIQ010000001.1"/>
</dbReference>
<keyword evidence="3" id="KW-1185">Reference proteome</keyword>
<dbReference type="PANTHER" id="PTHR45138:SF9">
    <property type="entry name" value="DIGUANYLATE CYCLASE DGCM-RELATED"/>
    <property type="match status" value="1"/>
</dbReference>
<dbReference type="Gene3D" id="3.30.70.270">
    <property type="match status" value="1"/>
</dbReference>
<evidence type="ECO:0000313" key="2">
    <source>
        <dbReference type="EMBL" id="MDY0408680.1"/>
    </source>
</evidence>
<evidence type="ECO:0000313" key="3">
    <source>
        <dbReference type="Proteomes" id="UP001275315"/>
    </source>
</evidence>
<feature type="domain" description="GGDEF" evidence="1">
    <location>
        <begin position="1"/>
        <end position="52"/>
    </location>
</feature>
<sequence>MTQLTNPRVTLSAGVAMWSCQQRESVVNLFICADKALYEAKHAGKNKVIPYQ</sequence>
<reference evidence="2 3" key="1">
    <citation type="submission" date="2023-10" db="EMBL/GenBank/DDBJ databases">
        <title>Virgibacillus soli CC-YMP-6 genome.</title>
        <authorList>
            <person name="Miliotis G."/>
            <person name="Sengupta P."/>
            <person name="Hameed A."/>
            <person name="Chuvochina M."/>
            <person name="Mcdonagh F."/>
            <person name="Simpson A.C."/>
            <person name="Singh N.K."/>
            <person name="Rekha P.D."/>
            <person name="Raman K."/>
            <person name="Hugenholtz P."/>
            <person name="Venkateswaran K."/>
        </authorList>
    </citation>
    <scope>NUCLEOTIDE SEQUENCE [LARGE SCALE GENOMIC DNA]</scope>
    <source>
        <strain evidence="2 3">CC-YMP-6</strain>
    </source>
</reference>
<dbReference type="SUPFAM" id="SSF55073">
    <property type="entry name" value="Nucleotide cyclase"/>
    <property type="match status" value="1"/>
</dbReference>
<dbReference type="GO" id="GO:0052621">
    <property type="term" value="F:diguanylate cyclase activity"/>
    <property type="evidence" value="ECO:0007669"/>
    <property type="project" value="UniProtKB-EC"/>
</dbReference>
<accession>A0ABU5CR33</accession>
<name>A0ABU5CR33_9BACI</name>
<dbReference type="PANTHER" id="PTHR45138">
    <property type="entry name" value="REGULATORY COMPONENTS OF SENSORY TRANSDUCTION SYSTEM"/>
    <property type="match status" value="1"/>
</dbReference>
<comment type="caution">
    <text evidence="2">The sequence shown here is derived from an EMBL/GenBank/DDBJ whole genome shotgun (WGS) entry which is preliminary data.</text>
</comment>
<dbReference type="EMBL" id="JAWDIQ010000001">
    <property type="protein sequence ID" value="MDY0408680.1"/>
    <property type="molecule type" value="Genomic_DNA"/>
</dbReference>
<dbReference type="InterPro" id="IPR050469">
    <property type="entry name" value="Diguanylate_Cyclase"/>
</dbReference>
<dbReference type="InterPro" id="IPR029787">
    <property type="entry name" value="Nucleotide_cyclase"/>
</dbReference>
<proteinExistence type="predicted"/>
<dbReference type="PROSITE" id="PS50887">
    <property type="entry name" value="GGDEF"/>
    <property type="match status" value="1"/>
</dbReference>
<dbReference type="InterPro" id="IPR000160">
    <property type="entry name" value="GGDEF_dom"/>
</dbReference>
<keyword evidence="2" id="KW-0548">Nucleotidyltransferase</keyword>
<gene>
    <name evidence="2" type="ORF">RWD45_09090</name>
</gene>
<protein>
    <submittedName>
        <fullName evidence="2">Diguanylate cyclase</fullName>
        <ecNumber evidence="2">2.7.7.65</ecNumber>
    </submittedName>
</protein>
<organism evidence="2 3">
    <name type="scientific">Paracerasibacillus soli</name>
    <dbReference type="NCBI Taxonomy" id="480284"/>
    <lineage>
        <taxon>Bacteria</taxon>
        <taxon>Bacillati</taxon>
        <taxon>Bacillota</taxon>
        <taxon>Bacilli</taxon>
        <taxon>Bacillales</taxon>
        <taxon>Bacillaceae</taxon>
        <taxon>Paracerasibacillus</taxon>
    </lineage>
</organism>
<dbReference type="Proteomes" id="UP001275315">
    <property type="component" value="Unassembled WGS sequence"/>
</dbReference>
<dbReference type="EC" id="2.7.7.65" evidence="2"/>
<dbReference type="Pfam" id="PF00990">
    <property type="entry name" value="GGDEF"/>
    <property type="match status" value="1"/>
</dbReference>